<accession>A0AAV7E6N8</accession>
<keyword evidence="2" id="KW-1185">Reference proteome</keyword>
<sequence>MGVVSGGCARGLKLQSNNSGVFGIWTQASGFGGFCRHRRALVKGRDASSNSNMNRVEVCLTGSRSTNNQLRKYVGVPVQVRVCVIRCKVSVRLEMDGRSGAWAGVVLVLICEERDTRTMEDVCLGHAGKRLRVWDIWDVACEAVLGCVGERDSAKLRGSMGGRADRSVKEVLWGWRGRRNNCGIEVEEEGDESTCNRGSDECLSSGFWVTLCMRIRQQQALIGEIIHIFPWRWSIFGPSFGSQGWAAGMEKFCNHVVARFT</sequence>
<reference evidence="1 2" key="1">
    <citation type="submission" date="2021-07" db="EMBL/GenBank/DDBJ databases">
        <title>The Aristolochia fimbriata genome: insights into angiosperm evolution, floral development and chemical biosynthesis.</title>
        <authorList>
            <person name="Jiao Y."/>
        </authorList>
    </citation>
    <scope>NUCLEOTIDE SEQUENCE [LARGE SCALE GENOMIC DNA]</scope>
    <source>
        <strain evidence="1">IBCAS-2021</strain>
        <tissue evidence="1">Leaf</tissue>
    </source>
</reference>
<comment type="caution">
    <text evidence="1">The sequence shown here is derived from an EMBL/GenBank/DDBJ whole genome shotgun (WGS) entry which is preliminary data.</text>
</comment>
<protein>
    <submittedName>
        <fullName evidence="1">Uncharacterized protein</fullName>
    </submittedName>
</protein>
<evidence type="ECO:0000313" key="2">
    <source>
        <dbReference type="Proteomes" id="UP000825729"/>
    </source>
</evidence>
<dbReference type="EMBL" id="JAINDJ010000006">
    <property type="protein sequence ID" value="KAG9444495.1"/>
    <property type="molecule type" value="Genomic_DNA"/>
</dbReference>
<organism evidence="1 2">
    <name type="scientific">Aristolochia fimbriata</name>
    <name type="common">White veined hardy Dutchman's pipe vine</name>
    <dbReference type="NCBI Taxonomy" id="158543"/>
    <lineage>
        <taxon>Eukaryota</taxon>
        <taxon>Viridiplantae</taxon>
        <taxon>Streptophyta</taxon>
        <taxon>Embryophyta</taxon>
        <taxon>Tracheophyta</taxon>
        <taxon>Spermatophyta</taxon>
        <taxon>Magnoliopsida</taxon>
        <taxon>Magnoliidae</taxon>
        <taxon>Piperales</taxon>
        <taxon>Aristolochiaceae</taxon>
        <taxon>Aristolochia</taxon>
    </lineage>
</organism>
<dbReference type="Proteomes" id="UP000825729">
    <property type="component" value="Unassembled WGS sequence"/>
</dbReference>
<evidence type="ECO:0000313" key="1">
    <source>
        <dbReference type="EMBL" id="KAG9444495.1"/>
    </source>
</evidence>
<proteinExistence type="predicted"/>
<dbReference type="AlphaFoldDB" id="A0AAV7E6N8"/>
<gene>
    <name evidence="1" type="ORF">H6P81_015835</name>
</gene>
<name>A0AAV7E6N8_ARIFI</name>